<sequence>MATAADEDAVGGHMGSHLPGAGWGHAVEEGDGACGVVA</sequence>
<organism evidence="2">
    <name type="scientific">Arundo donax</name>
    <name type="common">Giant reed</name>
    <name type="synonym">Donax arundinaceus</name>
    <dbReference type="NCBI Taxonomy" id="35708"/>
    <lineage>
        <taxon>Eukaryota</taxon>
        <taxon>Viridiplantae</taxon>
        <taxon>Streptophyta</taxon>
        <taxon>Embryophyta</taxon>
        <taxon>Tracheophyta</taxon>
        <taxon>Spermatophyta</taxon>
        <taxon>Magnoliopsida</taxon>
        <taxon>Liliopsida</taxon>
        <taxon>Poales</taxon>
        <taxon>Poaceae</taxon>
        <taxon>PACMAD clade</taxon>
        <taxon>Arundinoideae</taxon>
        <taxon>Arundineae</taxon>
        <taxon>Arundo</taxon>
    </lineage>
</organism>
<evidence type="ECO:0000313" key="2">
    <source>
        <dbReference type="EMBL" id="JAE30156.1"/>
    </source>
</evidence>
<reference evidence="2" key="1">
    <citation type="submission" date="2014-09" db="EMBL/GenBank/DDBJ databases">
        <authorList>
            <person name="Magalhaes I.L.F."/>
            <person name="Oliveira U."/>
            <person name="Santos F.R."/>
            <person name="Vidigal T.H.D.A."/>
            <person name="Brescovit A.D."/>
            <person name="Santos A.J."/>
        </authorList>
    </citation>
    <scope>NUCLEOTIDE SEQUENCE</scope>
    <source>
        <tissue evidence="2">Shoot tissue taken approximately 20 cm above the soil surface</tissue>
    </source>
</reference>
<feature type="region of interest" description="Disordered" evidence="1">
    <location>
        <begin position="1"/>
        <end position="38"/>
    </location>
</feature>
<evidence type="ECO:0000256" key="1">
    <source>
        <dbReference type="SAM" id="MobiDB-lite"/>
    </source>
</evidence>
<dbReference type="AlphaFoldDB" id="A0A0A9H5P0"/>
<protein>
    <submittedName>
        <fullName evidence="2">Uncharacterized protein</fullName>
    </submittedName>
</protein>
<accession>A0A0A9H5P0</accession>
<dbReference type="EMBL" id="GBRH01167740">
    <property type="protein sequence ID" value="JAE30156.1"/>
    <property type="molecule type" value="Transcribed_RNA"/>
</dbReference>
<name>A0A0A9H5P0_ARUDO</name>
<reference evidence="2" key="2">
    <citation type="journal article" date="2015" name="Data Brief">
        <title>Shoot transcriptome of the giant reed, Arundo donax.</title>
        <authorList>
            <person name="Barrero R.A."/>
            <person name="Guerrero F.D."/>
            <person name="Moolhuijzen P."/>
            <person name="Goolsby J.A."/>
            <person name="Tidwell J."/>
            <person name="Bellgard S.E."/>
            <person name="Bellgard M.I."/>
        </authorList>
    </citation>
    <scope>NUCLEOTIDE SEQUENCE</scope>
    <source>
        <tissue evidence="2">Shoot tissue taken approximately 20 cm above the soil surface</tissue>
    </source>
</reference>
<proteinExistence type="predicted"/>